<feature type="transmembrane region" description="Helical" evidence="1">
    <location>
        <begin position="354"/>
        <end position="377"/>
    </location>
</feature>
<feature type="transmembrane region" description="Helical" evidence="1">
    <location>
        <begin position="416"/>
        <end position="449"/>
    </location>
</feature>
<feature type="transmembrane region" description="Helical" evidence="1">
    <location>
        <begin position="238"/>
        <end position="258"/>
    </location>
</feature>
<name>A0A1Q8QKJ9_9FIRM</name>
<dbReference type="GO" id="GO:0005886">
    <property type="term" value="C:plasma membrane"/>
    <property type="evidence" value="ECO:0007669"/>
    <property type="project" value="TreeGrafter"/>
</dbReference>
<dbReference type="EMBL" id="MLBF01000050">
    <property type="protein sequence ID" value="OLN27867.1"/>
    <property type="molecule type" value="Genomic_DNA"/>
</dbReference>
<dbReference type="AlphaFoldDB" id="A0A1Q8QKJ9"/>
<accession>A0A1Q8QKJ9</accession>
<gene>
    <name evidence="2" type="ORF">DSOL_4324</name>
</gene>
<dbReference type="STRING" id="1888891.DSOL_4324"/>
<proteinExistence type="predicted"/>
<organism evidence="2 3">
    <name type="scientific">Desulfosporosinus metallidurans</name>
    <dbReference type="NCBI Taxonomy" id="1888891"/>
    <lineage>
        <taxon>Bacteria</taxon>
        <taxon>Bacillati</taxon>
        <taxon>Bacillota</taxon>
        <taxon>Clostridia</taxon>
        <taxon>Eubacteriales</taxon>
        <taxon>Desulfitobacteriaceae</taxon>
        <taxon>Desulfosporosinus</taxon>
    </lineage>
</organism>
<feature type="transmembrane region" description="Helical" evidence="1">
    <location>
        <begin position="189"/>
        <end position="208"/>
    </location>
</feature>
<feature type="transmembrane region" description="Helical" evidence="1">
    <location>
        <begin position="278"/>
        <end position="303"/>
    </location>
</feature>
<evidence type="ECO:0000313" key="3">
    <source>
        <dbReference type="Proteomes" id="UP000186102"/>
    </source>
</evidence>
<keyword evidence="3" id="KW-1185">Reference proteome</keyword>
<dbReference type="Proteomes" id="UP000186102">
    <property type="component" value="Unassembled WGS sequence"/>
</dbReference>
<dbReference type="GO" id="GO:0042925">
    <property type="term" value="F:benzoate transmembrane transporter activity"/>
    <property type="evidence" value="ECO:0007669"/>
    <property type="project" value="InterPro"/>
</dbReference>
<sequence>MAASERNIDLIKAGHRDFGGGLYPHRSRKVELPPLTEVGVLETDNKGGNYVLIEKGYDLRESFKILWQNLNASGVATGLVATLFSTMGPGMVVMNAAKQGGLSDAQAVSWLLGIYLCGGLATMFMSLRYRIPVVIAFSIPGAVMLGKLIPNFTFNEVIGAYVVVGVVTFLLTVSGAIKKLVEHIPVPVMLGMVGGVLLSFATSMFTAAIKMPQVYGIMVVAFFLAMAFKSFSKKFPPIIMAIIAGVVLLGFFGLIKPIPLTWEIAKPVFVTPAFSLRAIIDISIPLFFLVIGVQNIQAVGVLMAEEYRPPINSMYLVPSIATFINSLLGAHPAVTAGPSTAICSSAAAGEKKDLRFIAAFSEGVFWVIFALLAKIIVESVKMVPKEFTAVLAGLAMFEVFSSAFKGAFAGKFRFGALVAFFVAVTNLSILNVGAPLWAIFLGILTSLLVEREDFRVKKGEGAENLQTAK</sequence>
<comment type="caution">
    <text evidence="2">The sequence shown here is derived from an EMBL/GenBank/DDBJ whole genome shotgun (WGS) entry which is preliminary data.</text>
</comment>
<dbReference type="PANTHER" id="PTHR30199">
    <property type="entry name" value="MFS FAMILY TRANSPORTER, PREDICTED SUBSTRATE BENZOATE"/>
    <property type="match status" value="1"/>
</dbReference>
<dbReference type="InterPro" id="IPR004711">
    <property type="entry name" value="Benzoate_Transporter"/>
</dbReference>
<reference evidence="2 3" key="1">
    <citation type="submission" date="2016-09" db="EMBL/GenBank/DDBJ databases">
        <title>Complete genome of Desulfosporosinus sp. OL.</title>
        <authorList>
            <person name="Mardanov A."/>
            <person name="Beletsky A."/>
            <person name="Panova A."/>
            <person name="Karnachuk O."/>
            <person name="Ravin N."/>
        </authorList>
    </citation>
    <scope>NUCLEOTIDE SEQUENCE [LARGE SCALE GENOMIC DNA]</scope>
    <source>
        <strain evidence="2 3">OL</strain>
    </source>
</reference>
<feature type="transmembrane region" description="Helical" evidence="1">
    <location>
        <begin position="158"/>
        <end position="177"/>
    </location>
</feature>
<dbReference type="OrthoDB" id="9813854at2"/>
<feature type="transmembrane region" description="Helical" evidence="1">
    <location>
        <begin position="315"/>
        <end position="334"/>
    </location>
</feature>
<keyword evidence="1" id="KW-0812">Transmembrane</keyword>
<dbReference type="Pfam" id="PF03594">
    <property type="entry name" value="BenE"/>
    <property type="match status" value="1"/>
</dbReference>
<feature type="transmembrane region" description="Helical" evidence="1">
    <location>
        <begin position="214"/>
        <end position="231"/>
    </location>
</feature>
<dbReference type="PANTHER" id="PTHR30199:SF0">
    <property type="entry name" value="INNER MEMBRANE PROTEIN YDCO"/>
    <property type="match status" value="1"/>
</dbReference>
<evidence type="ECO:0000256" key="1">
    <source>
        <dbReference type="SAM" id="Phobius"/>
    </source>
</evidence>
<feature type="transmembrane region" description="Helical" evidence="1">
    <location>
        <begin position="134"/>
        <end position="152"/>
    </location>
</feature>
<keyword evidence="1" id="KW-1133">Transmembrane helix</keyword>
<evidence type="ECO:0000313" key="2">
    <source>
        <dbReference type="EMBL" id="OLN27867.1"/>
    </source>
</evidence>
<feature type="transmembrane region" description="Helical" evidence="1">
    <location>
        <begin position="107"/>
        <end position="127"/>
    </location>
</feature>
<feature type="transmembrane region" description="Helical" evidence="1">
    <location>
        <begin position="65"/>
        <end position="87"/>
    </location>
</feature>
<feature type="transmembrane region" description="Helical" evidence="1">
    <location>
        <begin position="389"/>
        <end position="410"/>
    </location>
</feature>
<dbReference type="NCBIfam" id="TIGR00843">
    <property type="entry name" value="benE"/>
    <property type="match status" value="1"/>
</dbReference>
<protein>
    <submittedName>
        <fullName evidence="2">Benzoate transport protein</fullName>
    </submittedName>
</protein>
<keyword evidence="1" id="KW-0472">Membrane</keyword>